<keyword evidence="3" id="KW-1185">Reference proteome</keyword>
<reference evidence="2" key="1">
    <citation type="submission" date="2025-08" db="UniProtKB">
        <authorList>
            <consortium name="Ensembl"/>
        </authorList>
    </citation>
    <scope>IDENTIFICATION</scope>
</reference>
<evidence type="ECO:0000313" key="3">
    <source>
        <dbReference type="Proteomes" id="UP000694428"/>
    </source>
</evidence>
<dbReference type="InterPro" id="IPR053270">
    <property type="entry name" value="Fv1_restriction_factor"/>
</dbReference>
<dbReference type="GO" id="GO:0009615">
    <property type="term" value="P:response to virus"/>
    <property type="evidence" value="ECO:0007669"/>
    <property type="project" value="TreeGrafter"/>
</dbReference>
<accession>A0A8C9G1N5</accession>
<feature type="compositionally biased region" description="Pro residues" evidence="1">
    <location>
        <begin position="183"/>
        <end position="198"/>
    </location>
</feature>
<dbReference type="PANTHER" id="PTHR48195">
    <property type="entry name" value="FRIEND VIRUS SUSCEPTIBILITY PROTEIN 1"/>
    <property type="match status" value="1"/>
</dbReference>
<proteinExistence type="predicted"/>
<sequence>MISAWLLRCWDDGADSVHLEGGQLRLLGALCRESAVDSMICRREDCTFSLWKRMLSAVRQRYRYQGYVMPRPRPWFTLEEGIQYLRELAVVEMLYDESFNPDDPHAYDCPDSTQCTPLMWWHLATSCLAEEVKKLSREIQQCKNAKLCSSPAPTNQLAVEDERDGRPSSSALALVEDGYLVPPPSRAPPSIGHPPSPPSNQEREKAKPPALPLCFTICCQKKTWLATNQNSEGLKRGC</sequence>
<protein>
    <submittedName>
        <fullName evidence="2">Uncharacterized protein</fullName>
    </submittedName>
</protein>
<dbReference type="Ensembl" id="ENSPSTT00000023235.1">
    <property type="protein sequence ID" value="ENSPSTP00000022127.1"/>
    <property type="gene ID" value="ENSPSTG00000016208.1"/>
</dbReference>
<name>A0A8C9G1N5_PAVCR</name>
<evidence type="ECO:0000313" key="2">
    <source>
        <dbReference type="Ensembl" id="ENSPSTP00000022127.1"/>
    </source>
</evidence>
<dbReference type="GO" id="GO:0005794">
    <property type="term" value="C:Golgi apparatus"/>
    <property type="evidence" value="ECO:0007669"/>
    <property type="project" value="TreeGrafter"/>
</dbReference>
<reference evidence="2" key="2">
    <citation type="submission" date="2025-09" db="UniProtKB">
        <authorList>
            <consortium name="Ensembl"/>
        </authorList>
    </citation>
    <scope>IDENTIFICATION</scope>
</reference>
<dbReference type="Proteomes" id="UP000694428">
    <property type="component" value="Unplaced"/>
</dbReference>
<evidence type="ECO:0000256" key="1">
    <source>
        <dbReference type="SAM" id="MobiDB-lite"/>
    </source>
</evidence>
<organism evidence="2 3">
    <name type="scientific">Pavo cristatus</name>
    <name type="common">Indian peafowl</name>
    <name type="synonym">Blue peafowl</name>
    <dbReference type="NCBI Taxonomy" id="9049"/>
    <lineage>
        <taxon>Eukaryota</taxon>
        <taxon>Metazoa</taxon>
        <taxon>Chordata</taxon>
        <taxon>Craniata</taxon>
        <taxon>Vertebrata</taxon>
        <taxon>Euteleostomi</taxon>
        <taxon>Archelosauria</taxon>
        <taxon>Archosauria</taxon>
        <taxon>Dinosauria</taxon>
        <taxon>Saurischia</taxon>
        <taxon>Theropoda</taxon>
        <taxon>Coelurosauria</taxon>
        <taxon>Aves</taxon>
        <taxon>Neognathae</taxon>
        <taxon>Galloanserae</taxon>
        <taxon>Galliformes</taxon>
        <taxon>Phasianidae</taxon>
        <taxon>Phasianinae</taxon>
        <taxon>Pavo</taxon>
    </lineage>
</organism>
<dbReference type="AlphaFoldDB" id="A0A8C9G1N5"/>
<dbReference type="PANTHER" id="PTHR48195:SF1">
    <property type="entry name" value="RIKEN CDNA 2410002F23 GENE"/>
    <property type="match status" value="1"/>
</dbReference>
<feature type="region of interest" description="Disordered" evidence="1">
    <location>
        <begin position="183"/>
        <end position="207"/>
    </location>
</feature>